<dbReference type="Gene3D" id="3.30.470.30">
    <property type="entry name" value="DNA ligase/mRNA capping enzyme"/>
    <property type="match status" value="1"/>
</dbReference>
<dbReference type="GO" id="GO:0003911">
    <property type="term" value="F:DNA ligase (NAD+) activity"/>
    <property type="evidence" value="ECO:0007669"/>
    <property type="project" value="UniProtKB-UniRule"/>
</dbReference>
<evidence type="ECO:0000256" key="11">
    <source>
        <dbReference type="ARBA" id="ARBA00023204"/>
    </source>
</evidence>
<evidence type="ECO:0000256" key="9">
    <source>
        <dbReference type="ARBA" id="ARBA00022842"/>
    </source>
</evidence>
<dbReference type="Gene3D" id="2.40.50.140">
    <property type="entry name" value="Nucleic acid-binding proteins"/>
    <property type="match status" value="1"/>
</dbReference>
<comment type="function">
    <text evidence="1 14">DNA ligase that catalyzes the formation of phosphodiester linkages between 5'-phosphoryl and 3'-hydroxyl groups in double-stranded DNA using NAD as a coenzyme and as the energy source for the reaction. It is essential for DNA replication and repair of damaged DNA.</text>
</comment>
<feature type="domain" description="NAD-dependent DNA ligase N-terminal" evidence="16">
    <location>
        <begin position="3"/>
        <end position="451"/>
    </location>
</feature>
<keyword evidence="7 14" id="KW-0227">DNA damage</keyword>
<dbReference type="RefSeq" id="WP_157993519.1">
    <property type="nucleotide sequence ID" value="NZ_LR217703.1"/>
</dbReference>
<evidence type="ECO:0000256" key="2">
    <source>
        <dbReference type="ARBA" id="ARBA00012722"/>
    </source>
</evidence>
<dbReference type="NCBIfam" id="NF005932">
    <property type="entry name" value="PRK07956.1"/>
    <property type="match status" value="1"/>
</dbReference>
<evidence type="ECO:0000256" key="6">
    <source>
        <dbReference type="ARBA" id="ARBA00022723"/>
    </source>
</evidence>
<dbReference type="Pfam" id="PF03119">
    <property type="entry name" value="DNA_ligase_ZBD"/>
    <property type="match status" value="1"/>
</dbReference>
<comment type="caution">
    <text evidence="14">Lacks conserved residue(s) required for the propagation of feature annotation.</text>
</comment>
<gene>
    <name evidence="14 17" type="primary">ligA</name>
    <name evidence="17" type="ORF">ERCICUMA2628_298</name>
</gene>
<dbReference type="FunFam" id="1.10.150.20:FF:000007">
    <property type="entry name" value="DNA ligase"/>
    <property type="match status" value="1"/>
</dbReference>
<evidence type="ECO:0000313" key="18">
    <source>
        <dbReference type="Proteomes" id="UP000294412"/>
    </source>
</evidence>
<feature type="binding site" evidence="14">
    <location>
        <position position="435"/>
    </location>
    <ligand>
        <name>Zn(2+)</name>
        <dbReference type="ChEBI" id="CHEBI:29105"/>
    </ligand>
</feature>
<comment type="catalytic activity">
    <reaction evidence="12 14">
        <text>NAD(+) + (deoxyribonucleotide)n-3'-hydroxyl + 5'-phospho-(deoxyribonucleotide)m = (deoxyribonucleotide)n+m + AMP + beta-nicotinamide D-nucleotide.</text>
        <dbReference type="EC" id="6.5.1.2"/>
    </reaction>
</comment>
<dbReference type="GO" id="GO:0003677">
    <property type="term" value="F:DNA binding"/>
    <property type="evidence" value="ECO:0007669"/>
    <property type="project" value="InterPro"/>
</dbReference>
<evidence type="ECO:0000259" key="15">
    <source>
        <dbReference type="SMART" id="SM00278"/>
    </source>
</evidence>
<dbReference type="NCBIfam" id="TIGR00575">
    <property type="entry name" value="dnlj"/>
    <property type="match status" value="1"/>
</dbReference>
<dbReference type="Gene3D" id="1.10.287.610">
    <property type="entry name" value="Helix hairpin bin"/>
    <property type="match status" value="1"/>
</dbReference>
<dbReference type="PIRSF" id="PIRSF001604">
    <property type="entry name" value="LigA"/>
    <property type="match status" value="1"/>
</dbReference>
<proteinExistence type="inferred from homology"/>
<dbReference type="HAMAP" id="MF_01588">
    <property type="entry name" value="DNA_ligase_A"/>
    <property type="match status" value="1"/>
</dbReference>
<dbReference type="SMART" id="SM00532">
    <property type="entry name" value="LIGANc"/>
    <property type="match status" value="1"/>
</dbReference>
<dbReference type="PANTHER" id="PTHR23389:SF9">
    <property type="entry name" value="DNA LIGASE"/>
    <property type="match status" value="1"/>
</dbReference>
<feature type="binding site" evidence="14">
    <location>
        <position position="174"/>
    </location>
    <ligand>
        <name>NAD(+)</name>
        <dbReference type="ChEBI" id="CHEBI:57540"/>
    </ligand>
</feature>
<feature type="domain" description="Helix-hairpin-helix DNA-binding motif class 1" evidence="15">
    <location>
        <begin position="547"/>
        <end position="566"/>
    </location>
</feature>
<dbReference type="FunFam" id="1.10.287.610:FF:000002">
    <property type="entry name" value="DNA ligase"/>
    <property type="match status" value="1"/>
</dbReference>
<feature type="binding site" evidence="14">
    <location>
        <position position="291"/>
    </location>
    <ligand>
        <name>NAD(+)</name>
        <dbReference type="ChEBI" id="CHEBI:57540"/>
    </ligand>
</feature>
<reference evidence="17 18" key="1">
    <citation type="submission" date="2019-02" db="EMBL/GenBank/DDBJ databases">
        <authorList>
            <person name="Manzano-Marin A."/>
            <person name="Manzano-Marin A."/>
        </authorList>
    </citation>
    <scope>NUCLEOTIDE SEQUENCE [LARGE SCALE GENOMIC DNA]</scope>
    <source>
        <strain evidence="17 18">ErCicuneomaculata</strain>
    </source>
</reference>
<evidence type="ECO:0000256" key="10">
    <source>
        <dbReference type="ARBA" id="ARBA00023027"/>
    </source>
</evidence>
<evidence type="ECO:0000256" key="5">
    <source>
        <dbReference type="ARBA" id="ARBA00022705"/>
    </source>
</evidence>
<keyword evidence="9 14" id="KW-0460">Magnesium</keyword>
<dbReference type="GO" id="GO:0006281">
    <property type="term" value="P:DNA repair"/>
    <property type="evidence" value="ECO:0007669"/>
    <property type="project" value="UniProtKB-KW"/>
</dbReference>
<dbReference type="FunFam" id="2.40.50.140:FF:000012">
    <property type="entry name" value="DNA ligase"/>
    <property type="match status" value="1"/>
</dbReference>
<feature type="binding site" evidence="14">
    <location>
        <position position="411"/>
    </location>
    <ligand>
        <name>Zn(2+)</name>
        <dbReference type="ChEBI" id="CHEBI:29105"/>
    </ligand>
</feature>
<dbReference type="GO" id="GO:0006260">
    <property type="term" value="P:DNA replication"/>
    <property type="evidence" value="ECO:0007669"/>
    <property type="project" value="UniProtKB-KW"/>
</dbReference>
<feature type="binding site" evidence="14">
    <location>
        <position position="315"/>
    </location>
    <ligand>
        <name>NAD(+)</name>
        <dbReference type="ChEBI" id="CHEBI:57540"/>
    </ligand>
</feature>
<name>A0A451D299_9GAMM</name>
<evidence type="ECO:0000256" key="4">
    <source>
        <dbReference type="ARBA" id="ARBA00022598"/>
    </source>
</evidence>
<dbReference type="InterPro" id="IPR041663">
    <property type="entry name" value="DisA/LigA_HHH"/>
</dbReference>
<evidence type="ECO:0000256" key="8">
    <source>
        <dbReference type="ARBA" id="ARBA00022833"/>
    </source>
</evidence>
<feature type="domain" description="Helix-hairpin-helix DNA-binding motif class 1" evidence="15">
    <location>
        <begin position="515"/>
        <end position="534"/>
    </location>
</feature>
<dbReference type="InterPro" id="IPR001679">
    <property type="entry name" value="DNA_ligase"/>
</dbReference>
<keyword evidence="11 14" id="KW-0234">DNA repair</keyword>
<dbReference type="FunFam" id="3.30.470.30:FF:000001">
    <property type="entry name" value="DNA ligase"/>
    <property type="match status" value="1"/>
</dbReference>
<dbReference type="CDD" id="cd00114">
    <property type="entry name" value="LIGANc"/>
    <property type="match status" value="1"/>
</dbReference>
<evidence type="ECO:0000313" key="17">
    <source>
        <dbReference type="EMBL" id="VFP79756.1"/>
    </source>
</evidence>
<dbReference type="GO" id="GO:0046872">
    <property type="term" value="F:metal ion binding"/>
    <property type="evidence" value="ECO:0007669"/>
    <property type="project" value="UniProtKB-KW"/>
</dbReference>
<feature type="binding site" evidence="14">
    <location>
        <begin position="82"/>
        <end position="83"/>
    </location>
    <ligand>
        <name>NAD(+)</name>
        <dbReference type="ChEBI" id="CHEBI:57540"/>
    </ligand>
</feature>
<dbReference type="InterPro" id="IPR004150">
    <property type="entry name" value="NAD_DNA_ligase_OB"/>
</dbReference>
<evidence type="ECO:0000259" key="16">
    <source>
        <dbReference type="SMART" id="SM00532"/>
    </source>
</evidence>
<dbReference type="Pfam" id="PF14520">
    <property type="entry name" value="HHH_5"/>
    <property type="match status" value="1"/>
</dbReference>
<dbReference type="InterPro" id="IPR018239">
    <property type="entry name" value="DNA_ligase_AS"/>
</dbReference>
<protein>
    <recommendedName>
        <fullName evidence="3 14">DNA ligase</fullName>
        <ecNumber evidence="2 14">6.5.1.2</ecNumber>
    </recommendedName>
    <alternativeName>
        <fullName evidence="14">Polydeoxyribonucleotide synthase [NAD(+)]</fullName>
    </alternativeName>
</protein>
<dbReference type="EMBL" id="LR217703">
    <property type="protein sequence ID" value="VFP79756.1"/>
    <property type="molecule type" value="Genomic_DNA"/>
</dbReference>
<accession>A0A451D299</accession>
<feature type="active site" description="N6-AMP-lysine intermediate" evidence="14">
    <location>
        <position position="116"/>
    </location>
</feature>
<comment type="similarity">
    <text evidence="13 14">Belongs to the NAD-dependent DNA ligase family. LigA subfamily.</text>
</comment>
<keyword evidence="6 14" id="KW-0479">Metal-binding</keyword>
<organism evidence="17 18">
    <name type="scientific">Candidatus Erwinia haradaeae</name>
    <dbReference type="NCBI Taxonomy" id="1922217"/>
    <lineage>
        <taxon>Bacteria</taxon>
        <taxon>Pseudomonadati</taxon>
        <taxon>Pseudomonadota</taxon>
        <taxon>Gammaproteobacteria</taxon>
        <taxon>Enterobacterales</taxon>
        <taxon>Erwiniaceae</taxon>
        <taxon>Erwinia</taxon>
    </lineage>
</organism>
<keyword evidence="10 14" id="KW-0520">NAD</keyword>
<dbReference type="OrthoDB" id="9759736at2"/>
<feature type="binding site" evidence="14">
    <location>
        <begin position="32"/>
        <end position="36"/>
    </location>
    <ligand>
        <name>NAD(+)</name>
        <dbReference type="ChEBI" id="CHEBI:57540"/>
    </ligand>
</feature>
<feature type="binding site" evidence="14">
    <location>
        <position position="114"/>
    </location>
    <ligand>
        <name>NAD(+)</name>
        <dbReference type="ChEBI" id="CHEBI:57540"/>
    </ligand>
</feature>
<evidence type="ECO:0000256" key="3">
    <source>
        <dbReference type="ARBA" id="ARBA00013308"/>
    </source>
</evidence>
<dbReference type="InterPro" id="IPR003583">
    <property type="entry name" value="Hlx-hairpin-Hlx_DNA-bd_motif"/>
</dbReference>
<feature type="domain" description="Helix-hairpin-helix DNA-binding motif class 1" evidence="15">
    <location>
        <begin position="483"/>
        <end position="502"/>
    </location>
</feature>
<sequence length="588" mass="66376">MDSIQDRINYLKNLILHHQHQYYIMDSPEISDIEYDQLMKELHQLEMNYPHFLTSDSPTQRIGGFALSSAFKKVHYNIPMLSLDYVNNKKSYMEFHMRLHEKLKKDKDITFCCDLKVDGLAVNLLYINGSLSQASTRGDGKIGEDITSNIRTISVIPQRLIGHDIPDYLEVRGEVFMPHEGFKKLNKQAFRDGCKIFANPRNAAAGSLRHRDPFITATRPITFVAYGLGLFTEGILPRSHIECLQYLKTCGLPVSDYLCLCHNSKEVLDFYHYIEANRSLLGFDIDGIVIKVDNLDLQVKLSSTSRAPRWAVAFKFPAQEKITRVCDVEFQISRTGTLTPVAKLEPILISGVMVSSATLHNFSEINRLGLKIGNHVIVRRAGDVIPKIMSVVQSSSYLDMNTREITLPMNCPICNSRIQKLQEEVVARCTGGLICAAQIVGALKHFVSRKALNVKGIGEKLLAQLVKNEYVKNPADLFTLTLHQLINLEHIHLKSAQNILDTLNDSKYTTFARFLYALGIPKVGEATARNLSDYFGTIDRIMNASLVTLMKVDGVGRVGAHNIKNFFNEKNNIEIISILIENVGIYWK</sequence>
<evidence type="ECO:0000256" key="1">
    <source>
        <dbReference type="ARBA" id="ARBA00004067"/>
    </source>
</evidence>
<feature type="binding site" evidence="14">
    <location>
        <position position="137"/>
    </location>
    <ligand>
        <name>NAD(+)</name>
        <dbReference type="ChEBI" id="CHEBI:57540"/>
    </ligand>
</feature>
<dbReference type="Gene3D" id="1.10.150.20">
    <property type="entry name" value="5' to 3' exonuclease, C-terminal subdomain"/>
    <property type="match status" value="2"/>
</dbReference>
<dbReference type="SUPFAM" id="SSF50249">
    <property type="entry name" value="Nucleic acid-binding proteins"/>
    <property type="match status" value="1"/>
</dbReference>
<dbReference type="GO" id="GO:0005829">
    <property type="term" value="C:cytosol"/>
    <property type="evidence" value="ECO:0007669"/>
    <property type="project" value="TreeGrafter"/>
</dbReference>
<dbReference type="Proteomes" id="UP000294412">
    <property type="component" value="Chromosome"/>
</dbReference>
<evidence type="ECO:0000256" key="7">
    <source>
        <dbReference type="ARBA" id="ARBA00022763"/>
    </source>
</evidence>
<keyword evidence="8 14" id="KW-0862">Zinc</keyword>
<comment type="cofactor">
    <cofactor evidence="14">
        <name>Mg(2+)</name>
        <dbReference type="ChEBI" id="CHEBI:18420"/>
    </cofactor>
    <cofactor evidence="14">
        <name>Mn(2+)</name>
        <dbReference type="ChEBI" id="CHEBI:29035"/>
    </cofactor>
</comment>
<keyword evidence="5 14" id="KW-0235">DNA replication</keyword>
<dbReference type="InterPro" id="IPR012340">
    <property type="entry name" value="NA-bd_OB-fold"/>
</dbReference>
<dbReference type="Pfam" id="PF03120">
    <property type="entry name" value="OB_DNA_ligase"/>
    <property type="match status" value="1"/>
</dbReference>
<evidence type="ECO:0000256" key="12">
    <source>
        <dbReference type="ARBA" id="ARBA00034005"/>
    </source>
</evidence>
<dbReference type="SUPFAM" id="SSF56091">
    <property type="entry name" value="DNA ligase/mRNA capping enzyme, catalytic domain"/>
    <property type="match status" value="1"/>
</dbReference>
<dbReference type="PANTHER" id="PTHR23389">
    <property type="entry name" value="CHROMOSOME TRANSMISSION FIDELITY FACTOR 18"/>
    <property type="match status" value="1"/>
</dbReference>
<dbReference type="Pfam" id="PF12826">
    <property type="entry name" value="HHH_2"/>
    <property type="match status" value="1"/>
</dbReference>
<feature type="binding site" evidence="14">
    <location>
        <position position="414"/>
    </location>
    <ligand>
        <name>Zn(2+)</name>
        <dbReference type="ChEBI" id="CHEBI:29105"/>
    </ligand>
</feature>
<keyword evidence="14" id="KW-0464">Manganese</keyword>
<evidence type="ECO:0000256" key="14">
    <source>
        <dbReference type="HAMAP-Rule" id="MF_01588"/>
    </source>
</evidence>
<evidence type="ECO:0000256" key="13">
    <source>
        <dbReference type="ARBA" id="ARBA00060881"/>
    </source>
</evidence>
<dbReference type="Pfam" id="PF01653">
    <property type="entry name" value="DNA_ligase_aden"/>
    <property type="match status" value="1"/>
</dbReference>
<dbReference type="SMART" id="SM00278">
    <property type="entry name" value="HhH1"/>
    <property type="match status" value="4"/>
</dbReference>
<dbReference type="PROSITE" id="PS01055">
    <property type="entry name" value="DNA_LIGASE_N1"/>
    <property type="match status" value="1"/>
</dbReference>
<dbReference type="InterPro" id="IPR010994">
    <property type="entry name" value="RuvA_2-like"/>
</dbReference>
<dbReference type="SUPFAM" id="SSF47781">
    <property type="entry name" value="RuvA domain 2-like"/>
    <property type="match status" value="1"/>
</dbReference>
<dbReference type="InterPro" id="IPR013839">
    <property type="entry name" value="DNAligase_adenylation"/>
</dbReference>
<dbReference type="Gene3D" id="6.20.10.30">
    <property type="match status" value="1"/>
</dbReference>
<dbReference type="AlphaFoldDB" id="A0A451D299"/>
<dbReference type="FunFam" id="1.10.150.20:FF:000006">
    <property type="entry name" value="DNA ligase"/>
    <property type="match status" value="1"/>
</dbReference>
<keyword evidence="4 14" id="KW-0436">Ligase</keyword>
<feature type="domain" description="Helix-hairpin-helix DNA-binding motif class 1" evidence="15">
    <location>
        <begin position="449"/>
        <end position="468"/>
    </location>
</feature>
<dbReference type="EC" id="6.5.1.2" evidence="2 14"/>
<dbReference type="InterPro" id="IPR004149">
    <property type="entry name" value="Znf_DNAligase_C4"/>
</dbReference>
<dbReference type="InterPro" id="IPR013840">
    <property type="entry name" value="DNAligase_N"/>
</dbReference>